<gene>
    <name evidence="2" type="ORF">HYR64_00350</name>
</gene>
<evidence type="ECO:0000313" key="2">
    <source>
        <dbReference type="EMBL" id="MBI1755541.1"/>
    </source>
</evidence>
<name>A0A931LTI1_FIMGI</name>
<sequence length="183" mass="19531">MNRYVLGAALMSAIGISALAPAQYQSNKLNSTPSGVTFRGGVVFPIDSTLRDIDTTFFGVGLEYLFASSYLHTGETFLSFDWIGRSSTGERANLYPVMINQRFYSGKSRYGYGEGRAYWFAGVGVIFIQAGGSDTKLGARGGLGYELGPSVIAEVAGTIGQRADNNGGLTPSTLGVYVGYRFP</sequence>
<evidence type="ECO:0000313" key="3">
    <source>
        <dbReference type="Proteomes" id="UP000727962"/>
    </source>
</evidence>
<protein>
    <recommendedName>
        <fullName evidence="4">Outer membrane protein beta-barrel domain-containing protein</fullName>
    </recommendedName>
</protein>
<organism evidence="2 3">
    <name type="scientific">Fimbriimonas ginsengisoli</name>
    <dbReference type="NCBI Taxonomy" id="1005039"/>
    <lineage>
        <taxon>Bacteria</taxon>
        <taxon>Bacillati</taxon>
        <taxon>Armatimonadota</taxon>
        <taxon>Fimbriimonadia</taxon>
        <taxon>Fimbriimonadales</taxon>
        <taxon>Fimbriimonadaceae</taxon>
        <taxon>Fimbriimonas</taxon>
    </lineage>
</organism>
<reference evidence="2" key="1">
    <citation type="submission" date="2020-07" db="EMBL/GenBank/DDBJ databases">
        <title>Huge and variable diversity of episymbiotic CPR bacteria and DPANN archaea in groundwater ecosystems.</title>
        <authorList>
            <person name="He C.Y."/>
            <person name="Keren R."/>
            <person name="Whittaker M."/>
            <person name="Farag I.F."/>
            <person name="Doudna J."/>
            <person name="Cate J.H.D."/>
            <person name="Banfield J.F."/>
        </authorList>
    </citation>
    <scope>NUCLEOTIDE SEQUENCE</scope>
    <source>
        <strain evidence="2">NC_groundwater_17_Pr7_B-0.1um_64_12</strain>
    </source>
</reference>
<evidence type="ECO:0000256" key="1">
    <source>
        <dbReference type="SAM" id="SignalP"/>
    </source>
</evidence>
<dbReference type="EMBL" id="JACOSL010000003">
    <property type="protein sequence ID" value="MBI1755541.1"/>
    <property type="molecule type" value="Genomic_DNA"/>
</dbReference>
<accession>A0A931LTI1</accession>
<proteinExistence type="predicted"/>
<feature type="chain" id="PRO_5037877727" description="Outer membrane protein beta-barrel domain-containing protein" evidence="1">
    <location>
        <begin position="23"/>
        <end position="183"/>
    </location>
</feature>
<dbReference type="Proteomes" id="UP000727962">
    <property type="component" value="Unassembled WGS sequence"/>
</dbReference>
<dbReference type="AlphaFoldDB" id="A0A931LTI1"/>
<comment type="caution">
    <text evidence="2">The sequence shown here is derived from an EMBL/GenBank/DDBJ whole genome shotgun (WGS) entry which is preliminary data.</text>
</comment>
<keyword evidence="1" id="KW-0732">Signal</keyword>
<evidence type="ECO:0008006" key="4">
    <source>
        <dbReference type="Google" id="ProtNLM"/>
    </source>
</evidence>
<feature type="signal peptide" evidence="1">
    <location>
        <begin position="1"/>
        <end position="22"/>
    </location>
</feature>